<feature type="region of interest" description="Disordered" evidence="2">
    <location>
        <begin position="1"/>
        <end position="61"/>
    </location>
</feature>
<comment type="similarity">
    <text evidence="1">Belongs to the Rv1128c/1148c/1588c/1702c/1945/3466 family.</text>
</comment>
<feature type="compositionally biased region" description="Basic and acidic residues" evidence="2">
    <location>
        <begin position="426"/>
        <end position="438"/>
    </location>
</feature>
<dbReference type="EMBL" id="JAAOIV010000001">
    <property type="protein sequence ID" value="NHN54402.1"/>
    <property type="molecule type" value="Genomic_DNA"/>
</dbReference>
<feature type="compositionally biased region" description="Gly residues" evidence="2">
    <location>
        <begin position="439"/>
        <end position="457"/>
    </location>
</feature>
<feature type="compositionally biased region" description="Low complexity" evidence="2">
    <location>
        <begin position="107"/>
        <end position="125"/>
    </location>
</feature>
<dbReference type="RefSeq" id="WP_166191990.1">
    <property type="nucleotide sequence ID" value="NZ_JAAOIV010000001.1"/>
</dbReference>
<evidence type="ECO:0000313" key="5">
    <source>
        <dbReference type="Proteomes" id="UP000744769"/>
    </source>
</evidence>
<sequence>MFEARDNTPTSGPEPAADADPMRSNSTNNTSDASGHAGDPVPATSSHAMSDGAVDAVSDATSAPTAAPTAAAAPTCDGALSAPTAAELRVLIERLAALDEVSLSVSPPADTADPADPGAAADSGGPDLTGAVLVEAITVLERVKNACAAAQARLAVDLDRVQTGRDQARGLDEGVTRRSVAAQVGLAQRCSPSQGRRLLGVAEALVDRLPGTLAAMTRGELSEDAAAQIARATAHTSRHTAGVVDARLHAEGCTRWAARRVGRRARALVDEHEPDAAAHRHAAAVTRRRVSVRDLGDGMAALTAIVPFTEAVAAKFAVRDAAAAVYATQPGQVPEAMGGTRRTRAQIEADLFIERLTGRNPVTGGCDVTIGVLMTPDTLVGASNTPARIENMGTLPGILARKLAATGTTRPTATPPHTPDVPDAPHAPDEPGGRHDGAAGHGAAGHGATGEGGGGGSPDRADDRAGNPDETGEREDRQREYRTSRALIRRLFTDPDDPDLVRIESTSRTFTGLLRQAISLRDEVCRTPYCDAPIRHIDHIRRHTDGGPTSMDNGQGLCASCNYLKEHPDWHTRRDTQDDSGSGGSRRHTVSTTTPTGHAYTSTPPPLPLPTIDAQHPSRFEQELLRLVMAA</sequence>
<comment type="caution">
    <text evidence="4">The sequence shown here is derived from an EMBL/GenBank/DDBJ whole genome shotgun (WGS) entry which is preliminary data.</text>
</comment>
<feature type="compositionally biased region" description="Polar residues" evidence="2">
    <location>
        <begin position="23"/>
        <end position="33"/>
    </location>
</feature>
<evidence type="ECO:0000259" key="3">
    <source>
        <dbReference type="SMART" id="SM00507"/>
    </source>
</evidence>
<accession>A0A967B2F4</accession>
<dbReference type="AlphaFoldDB" id="A0A967B2F4"/>
<gene>
    <name evidence="4" type="ORF">G9U51_01215</name>
</gene>
<evidence type="ECO:0000313" key="4">
    <source>
        <dbReference type="EMBL" id="NHN54402.1"/>
    </source>
</evidence>
<dbReference type="CDD" id="cd00085">
    <property type="entry name" value="HNHc"/>
    <property type="match status" value="1"/>
</dbReference>
<dbReference type="Pfam" id="PF01844">
    <property type="entry name" value="HNH"/>
    <property type="match status" value="1"/>
</dbReference>
<dbReference type="GO" id="GO:0003676">
    <property type="term" value="F:nucleic acid binding"/>
    <property type="evidence" value="ECO:0007669"/>
    <property type="project" value="InterPro"/>
</dbReference>
<dbReference type="Proteomes" id="UP000744769">
    <property type="component" value="Unassembled WGS sequence"/>
</dbReference>
<keyword evidence="5" id="KW-1185">Reference proteome</keyword>
<protein>
    <submittedName>
        <fullName evidence="4">DUF222 domain-containing protein</fullName>
    </submittedName>
</protein>
<dbReference type="Gene3D" id="1.10.30.50">
    <property type="match status" value="1"/>
</dbReference>
<feature type="domain" description="HNH nuclease" evidence="3">
    <location>
        <begin position="513"/>
        <end position="563"/>
    </location>
</feature>
<dbReference type="InterPro" id="IPR003615">
    <property type="entry name" value="HNH_nuc"/>
</dbReference>
<dbReference type="SMART" id="SM00507">
    <property type="entry name" value="HNHc"/>
    <property type="match status" value="1"/>
</dbReference>
<proteinExistence type="inferred from homology"/>
<evidence type="ECO:0000256" key="1">
    <source>
        <dbReference type="ARBA" id="ARBA00023450"/>
    </source>
</evidence>
<dbReference type="InterPro" id="IPR003870">
    <property type="entry name" value="DUF222"/>
</dbReference>
<dbReference type="Pfam" id="PF02720">
    <property type="entry name" value="DUF222"/>
    <property type="match status" value="1"/>
</dbReference>
<dbReference type="GO" id="GO:0004519">
    <property type="term" value="F:endonuclease activity"/>
    <property type="evidence" value="ECO:0007669"/>
    <property type="project" value="InterPro"/>
</dbReference>
<feature type="compositionally biased region" description="Polar residues" evidence="2">
    <location>
        <begin position="590"/>
        <end position="602"/>
    </location>
</feature>
<feature type="region of interest" description="Disordered" evidence="2">
    <location>
        <begin position="105"/>
        <end position="125"/>
    </location>
</feature>
<evidence type="ECO:0000256" key="2">
    <source>
        <dbReference type="SAM" id="MobiDB-lite"/>
    </source>
</evidence>
<feature type="region of interest" description="Disordered" evidence="2">
    <location>
        <begin position="569"/>
        <end position="614"/>
    </location>
</feature>
<reference evidence="4" key="1">
    <citation type="submission" date="2020-03" db="EMBL/GenBank/DDBJ databases">
        <title>Draft sequencing of Calidifontibacter sp. DB0510.</title>
        <authorList>
            <person name="Kim D.-U."/>
        </authorList>
    </citation>
    <scope>NUCLEOTIDE SEQUENCE</scope>
    <source>
        <strain evidence="4">DB0510</strain>
    </source>
</reference>
<dbReference type="GO" id="GO:0008270">
    <property type="term" value="F:zinc ion binding"/>
    <property type="evidence" value="ECO:0007669"/>
    <property type="project" value="InterPro"/>
</dbReference>
<feature type="region of interest" description="Disordered" evidence="2">
    <location>
        <begin position="407"/>
        <end position="482"/>
    </location>
</feature>
<organism evidence="4 5">
    <name type="scientific">Metallococcus carri</name>
    <dbReference type="NCBI Taxonomy" id="1656884"/>
    <lineage>
        <taxon>Bacteria</taxon>
        <taxon>Bacillati</taxon>
        <taxon>Actinomycetota</taxon>
        <taxon>Actinomycetes</taxon>
        <taxon>Micrococcales</taxon>
        <taxon>Dermacoccaceae</taxon>
        <taxon>Metallococcus</taxon>
    </lineage>
</organism>
<dbReference type="InterPro" id="IPR002711">
    <property type="entry name" value="HNH"/>
</dbReference>
<name>A0A967B2F4_9MICO</name>